<keyword evidence="1" id="KW-1133">Transmembrane helix</keyword>
<evidence type="ECO:0000313" key="3">
    <source>
        <dbReference type="Proteomes" id="UP000813637"/>
    </source>
</evidence>
<gene>
    <name evidence="2" type="ORF">G8S53_02435</name>
</gene>
<feature type="transmembrane region" description="Helical" evidence="1">
    <location>
        <begin position="70"/>
        <end position="92"/>
    </location>
</feature>
<accession>A0A9Q3V873</accession>
<reference evidence="2" key="2">
    <citation type="journal article" date="2021" name="Microorganisms">
        <title>Extensive Genome Exploration of Clostridium botulinum Group III Field Strains.</title>
        <authorList>
            <person name="Fillo S."/>
            <person name="Giordani F."/>
            <person name="Tonon E."/>
            <person name="Drigo I."/>
            <person name="Anselmo A."/>
            <person name="Fortunato A."/>
            <person name="Lista F."/>
            <person name="Bano L."/>
        </authorList>
    </citation>
    <scope>NUCLEOTIDE SEQUENCE</scope>
    <source>
        <strain evidence="2">IZSVe-TV_9877_3_12</strain>
    </source>
</reference>
<organism evidence="2 3">
    <name type="scientific">Clostridium botulinum C</name>
    <dbReference type="NCBI Taxonomy" id="36828"/>
    <lineage>
        <taxon>Bacteria</taxon>
        <taxon>Bacillati</taxon>
        <taxon>Bacillota</taxon>
        <taxon>Clostridia</taxon>
        <taxon>Eubacteriales</taxon>
        <taxon>Clostridiaceae</taxon>
        <taxon>Clostridium</taxon>
    </lineage>
</organism>
<dbReference type="Pfam" id="PF02325">
    <property type="entry name" value="CCB3_YggT"/>
    <property type="match status" value="1"/>
</dbReference>
<evidence type="ECO:0000256" key="1">
    <source>
        <dbReference type="SAM" id="Phobius"/>
    </source>
</evidence>
<sequence length="100" mass="11477">MILLILQKAFDILFQVLEISILIDVILSWVPIQENTFTRLIHTIAEPFFYPGRIIQEKFMPGLSIDFSPVLALIILAILKRIVFSLIAIIFMHGMGCYLN</sequence>
<feature type="transmembrane region" description="Helical" evidence="1">
    <location>
        <begin position="12"/>
        <end position="32"/>
    </location>
</feature>
<keyword evidence="1" id="KW-0472">Membrane</keyword>
<name>A0A9Q3V873_CLOBO</name>
<reference evidence="2" key="1">
    <citation type="submission" date="2020-02" db="EMBL/GenBank/DDBJ databases">
        <authorList>
            <person name="Fillo S."/>
            <person name="Giordani F."/>
            <person name="Tonon E."/>
            <person name="Drigo I."/>
            <person name="Anselmo A."/>
            <person name="Fortunato A."/>
            <person name="Bano L."/>
            <person name="Lista F."/>
        </authorList>
    </citation>
    <scope>NUCLEOTIDE SEQUENCE</scope>
    <source>
        <strain evidence="2">IZSVe-TV_9877_3_12</strain>
    </source>
</reference>
<dbReference type="RefSeq" id="WP_039234635.1">
    <property type="nucleotide sequence ID" value="NZ_JAAMYB010000001.1"/>
</dbReference>
<proteinExistence type="predicted"/>
<protein>
    <submittedName>
        <fullName evidence="2">YggT family protein</fullName>
    </submittedName>
</protein>
<dbReference type="AlphaFoldDB" id="A0A9Q3V873"/>
<keyword evidence="1" id="KW-0812">Transmembrane</keyword>
<dbReference type="EMBL" id="JAAMYB010000001">
    <property type="protein sequence ID" value="MCD3194145.1"/>
    <property type="molecule type" value="Genomic_DNA"/>
</dbReference>
<dbReference type="Proteomes" id="UP000813637">
    <property type="component" value="Unassembled WGS sequence"/>
</dbReference>
<dbReference type="GO" id="GO:0016020">
    <property type="term" value="C:membrane"/>
    <property type="evidence" value="ECO:0007669"/>
    <property type="project" value="InterPro"/>
</dbReference>
<evidence type="ECO:0000313" key="2">
    <source>
        <dbReference type="EMBL" id="MCD3194145.1"/>
    </source>
</evidence>
<comment type="caution">
    <text evidence="2">The sequence shown here is derived from an EMBL/GenBank/DDBJ whole genome shotgun (WGS) entry which is preliminary data.</text>
</comment>
<dbReference type="InterPro" id="IPR003425">
    <property type="entry name" value="CCB3/YggT"/>
</dbReference>